<organism evidence="4 5">
    <name type="scientific">Bartonella choladocola</name>
    <dbReference type="NCBI Taxonomy" id="2750995"/>
    <lineage>
        <taxon>Bacteria</taxon>
        <taxon>Pseudomonadati</taxon>
        <taxon>Pseudomonadota</taxon>
        <taxon>Alphaproteobacteria</taxon>
        <taxon>Hyphomicrobiales</taxon>
        <taxon>Bartonellaceae</taxon>
        <taxon>Bartonella</taxon>
    </lineage>
</organism>
<dbReference type="InterPro" id="IPR011973">
    <property type="entry name" value="PaaD"/>
</dbReference>
<accession>A0A1U9MIQ5</accession>
<evidence type="ECO:0000256" key="2">
    <source>
        <dbReference type="ARBA" id="ARBA00022801"/>
    </source>
</evidence>
<comment type="similarity">
    <text evidence="1">Belongs to the thioesterase PaaI family.</text>
</comment>
<dbReference type="RefSeq" id="WP_077992652.1">
    <property type="nucleotide sequence ID" value="NZ_CP015625.1"/>
</dbReference>
<keyword evidence="2 4" id="KW-0378">Hydrolase</keyword>
<dbReference type="SUPFAM" id="SSF54637">
    <property type="entry name" value="Thioesterase/thiol ester dehydrase-isomerase"/>
    <property type="match status" value="1"/>
</dbReference>
<name>A0A1U9MIQ5_9HYPH</name>
<feature type="domain" description="Thioesterase" evidence="3">
    <location>
        <begin position="52"/>
        <end position="121"/>
    </location>
</feature>
<dbReference type="PANTHER" id="PTHR42856">
    <property type="entry name" value="ACYL-COENZYME A THIOESTERASE PAAI"/>
    <property type="match status" value="1"/>
</dbReference>
<gene>
    <name evidence="4" type="ORF">BBC0122_014840</name>
</gene>
<dbReference type="PANTHER" id="PTHR42856:SF1">
    <property type="entry name" value="ACYL-COENZYME A THIOESTERASE PAAI"/>
    <property type="match status" value="1"/>
</dbReference>
<dbReference type="InterPro" id="IPR006683">
    <property type="entry name" value="Thioestr_dom"/>
</dbReference>
<evidence type="ECO:0000256" key="1">
    <source>
        <dbReference type="ARBA" id="ARBA00008324"/>
    </source>
</evidence>
<dbReference type="AlphaFoldDB" id="A0A1U9MIQ5"/>
<dbReference type="InterPro" id="IPR003736">
    <property type="entry name" value="PAAI_dom"/>
</dbReference>
<dbReference type="InterPro" id="IPR029069">
    <property type="entry name" value="HotDog_dom_sf"/>
</dbReference>
<dbReference type="GO" id="GO:0016289">
    <property type="term" value="F:acyl-CoA hydrolase activity"/>
    <property type="evidence" value="ECO:0007669"/>
    <property type="project" value="TreeGrafter"/>
</dbReference>
<evidence type="ECO:0000313" key="4">
    <source>
        <dbReference type="EMBL" id="AQT47589.1"/>
    </source>
</evidence>
<dbReference type="NCBIfam" id="TIGR00369">
    <property type="entry name" value="unchar_dom_1"/>
    <property type="match status" value="1"/>
</dbReference>
<dbReference type="NCBIfam" id="TIGR02286">
    <property type="entry name" value="PaaD"/>
    <property type="match status" value="1"/>
</dbReference>
<sequence>MNGQQIADLSSKKMWEGDKAAQSLGMKLVSSSPGQAVMTMEITENMSNGHDIAHGGFIFALADTAFAYASNSYGDAHVGQICDIVYIRPSHKGDILTAQAKEVSKTGRTGIYDVNVSTQGKTIAEFRGVSREVSKNFIGITVDNQS</sequence>
<dbReference type="Pfam" id="PF03061">
    <property type="entry name" value="4HBT"/>
    <property type="match status" value="1"/>
</dbReference>
<evidence type="ECO:0000313" key="5">
    <source>
        <dbReference type="Proteomes" id="UP000189632"/>
    </source>
</evidence>
<dbReference type="OrthoDB" id="32575at2"/>
<reference evidence="4 5" key="1">
    <citation type="submission" date="2016-11" db="EMBL/GenBank/DDBJ databases">
        <title>Comparative genomics of Bartonella apis.</title>
        <authorList>
            <person name="Engel P."/>
        </authorList>
    </citation>
    <scope>NUCLEOTIDE SEQUENCE [LARGE SCALE GENOMIC DNA]</scope>
    <source>
        <strain evidence="4 5">BBC0122</strain>
    </source>
</reference>
<dbReference type="KEGG" id="bapi:BBC0122_014840"/>
<keyword evidence="5" id="KW-1185">Reference proteome</keyword>
<dbReference type="Gene3D" id="3.10.129.10">
    <property type="entry name" value="Hotdog Thioesterase"/>
    <property type="match status" value="1"/>
</dbReference>
<dbReference type="InterPro" id="IPR052723">
    <property type="entry name" value="Acyl-CoA_thioesterase_PaaI"/>
</dbReference>
<proteinExistence type="inferred from homology"/>
<protein>
    <submittedName>
        <fullName evidence="4">Acyl-CoA thioesterase</fullName>
        <ecNumber evidence="4">3.1.2.-</ecNumber>
    </submittedName>
</protein>
<dbReference type="CDD" id="cd03443">
    <property type="entry name" value="PaaI_thioesterase"/>
    <property type="match status" value="1"/>
</dbReference>
<dbReference type="EMBL" id="CP015625">
    <property type="protein sequence ID" value="AQT47589.1"/>
    <property type="molecule type" value="Genomic_DNA"/>
</dbReference>
<dbReference type="Proteomes" id="UP000189632">
    <property type="component" value="Chromosome"/>
</dbReference>
<evidence type="ECO:0000259" key="3">
    <source>
        <dbReference type="Pfam" id="PF03061"/>
    </source>
</evidence>
<dbReference type="EC" id="3.1.2.-" evidence="4"/>
<dbReference type="FunFam" id="3.10.129.10:FF:000022">
    <property type="entry name" value="Phenylacetic acid degradation protein"/>
    <property type="match status" value="1"/>
</dbReference>